<dbReference type="HAMAP" id="MF_00362">
    <property type="entry name" value="Ribosomal_uL10"/>
    <property type="match status" value="1"/>
</dbReference>
<dbReference type="RefSeq" id="WP_326927616.1">
    <property type="nucleotide sequence ID" value="NZ_CP123443.1"/>
</dbReference>
<proteinExistence type="inferred from homology"/>
<protein>
    <recommendedName>
        <fullName evidence="6 7">Large ribosomal subunit protein uL10</fullName>
    </recommendedName>
</protein>
<comment type="similarity">
    <text evidence="2 7">Belongs to the universal ribosomal protein uL10 family.</text>
</comment>
<dbReference type="CDD" id="cd05797">
    <property type="entry name" value="Ribosomal_L10"/>
    <property type="match status" value="1"/>
</dbReference>
<dbReference type="SUPFAM" id="SSF160369">
    <property type="entry name" value="Ribosomal protein L10-like"/>
    <property type="match status" value="1"/>
</dbReference>
<dbReference type="InterPro" id="IPR047865">
    <property type="entry name" value="Ribosomal_uL10_bac_type"/>
</dbReference>
<evidence type="ECO:0000256" key="3">
    <source>
        <dbReference type="ARBA" id="ARBA00022730"/>
    </source>
</evidence>
<evidence type="ECO:0000256" key="5">
    <source>
        <dbReference type="ARBA" id="ARBA00023274"/>
    </source>
</evidence>
<organism evidence="8 9">
    <name type="scientific">Candidatus Haliotispira prima</name>
    <dbReference type="NCBI Taxonomy" id="3034016"/>
    <lineage>
        <taxon>Bacteria</taxon>
        <taxon>Pseudomonadati</taxon>
        <taxon>Spirochaetota</taxon>
        <taxon>Spirochaetia</taxon>
        <taxon>Spirochaetales</taxon>
        <taxon>Spirochaetaceae</taxon>
        <taxon>Candidatus Haliotispira</taxon>
    </lineage>
</organism>
<dbReference type="InterPro" id="IPR001790">
    <property type="entry name" value="Ribosomal_uL10"/>
</dbReference>
<evidence type="ECO:0000313" key="9">
    <source>
        <dbReference type="Proteomes" id="UP001228690"/>
    </source>
</evidence>
<evidence type="ECO:0000256" key="6">
    <source>
        <dbReference type="ARBA" id="ARBA00035202"/>
    </source>
</evidence>
<keyword evidence="9" id="KW-1185">Reference proteome</keyword>
<comment type="subunit">
    <text evidence="7">Part of the ribosomal stalk of the 50S ribosomal subunit. The N-terminus interacts with L11 and the large rRNA to form the base of the stalk. The C-terminus forms an elongated spine to which L12 dimers bind in a sequential fashion forming a multimeric L10(L12)X complex.</text>
</comment>
<evidence type="ECO:0000256" key="1">
    <source>
        <dbReference type="ARBA" id="ARBA00002633"/>
    </source>
</evidence>
<dbReference type="InterPro" id="IPR022973">
    <property type="entry name" value="Ribosomal_uL10_bac"/>
</dbReference>
<dbReference type="EMBL" id="CP123443">
    <property type="protein sequence ID" value="WGK69433.1"/>
    <property type="molecule type" value="Genomic_DNA"/>
</dbReference>
<evidence type="ECO:0000256" key="2">
    <source>
        <dbReference type="ARBA" id="ARBA00008889"/>
    </source>
</evidence>
<reference evidence="8 9" key="1">
    <citation type="submission" date="2023-04" db="EMBL/GenBank/DDBJ databases">
        <title>Spirochaete genome identified in red abalone sample constitutes a novel genus.</title>
        <authorList>
            <person name="Sharma S.P."/>
            <person name="Purcell C.M."/>
            <person name="Hyde J.R."/>
            <person name="Severin A.J."/>
        </authorList>
    </citation>
    <scope>NUCLEOTIDE SEQUENCE [LARGE SCALE GENOMIC DNA]</scope>
    <source>
        <strain evidence="8 9">SP-2023</strain>
    </source>
</reference>
<dbReference type="InterPro" id="IPR002363">
    <property type="entry name" value="Ribosomal_uL10_CS_bac"/>
</dbReference>
<dbReference type="Proteomes" id="UP001228690">
    <property type="component" value="Chromosome"/>
</dbReference>
<dbReference type="Pfam" id="PF00466">
    <property type="entry name" value="Ribosomal_L10"/>
    <property type="match status" value="1"/>
</dbReference>
<dbReference type="InterPro" id="IPR043141">
    <property type="entry name" value="Ribosomal_uL10-like_sf"/>
</dbReference>
<gene>
    <name evidence="7 8" type="primary">rplJ</name>
    <name evidence="8" type="ORF">P0082_00830</name>
</gene>
<evidence type="ECO:0000313" key="8">
    <source>
        <dbReference type="EMBL" id="WGK69433.1"/>
    </source>
</evidence>
<dbReference type="Gene3D" id="3.30.70.1730">
    <property type="match status" value="1"/>
</dbReference>
<keyword evidence="5 7" id="KW-0687">Ribonucleoprotein</keyword>
<evidence type="ECO:0000256" key="7">
    <source>
        <dbReference type="HAMAP-Rule" id="MF_00362"/>
    </source>
</evidence>
<keyword evidence="4 7" id="KW-0689">Ribosomal protein</keyword>
<accession>A0ABY8MJQ0</accession>
<dbReference type="NCBIfam" id="NF000955">
    <property type="entry name" value="PRK00099.1-1"/>
    <property type="match status" value="1"/>
</dbReference>
<keyword evidence="7" id="KW-0694">RNA-binding</keyword>
<keyword evidence="3 7" id="KW-0699">rRNA-binding</keyword>
<dbReference type="PROSITE" id="PS01109">
    <property type="entry name" value="RIBOSOMAL_L10"/>
    <property type="match status" value="1"/>
</dbReference>
<sequence length="176" mass="19612">MEVTKKVQQYKKDAVAGLRELLSGCNNYVFVDYRGLTVKEITNLRRKLREEGAKFHVIKNNYLKLALDQEEKPYEEGALKGPTAIAVMSDDAGTAVKAIVEFPREQPLEMKSGAIDGRLFDRDRLIEFSKLPSKAELIAQLLGTLNAPAQQTVGVMNASLTQLLYALNAIKEKQEA</sequence>
<dbReference type="GO" id="GO:0005840">
    <property type="term" value="C:ribosome"/>
    <property type="evidence" value="ECO:0007669"/>
    <property type="project" value="UniProtKB-KW"/>
</dbReference>
<comment type="function">
    <text evidence="1 7">Forms part of the ribosomal stalk, playing a central role in the interaction of the ribosome with GTP-bound translation factors.</text>
</comment>
<dbReference type="PANTHER" id="PTHR11560">
    <property type="entry name" value="39S RIBOSOMAL PROTEIN L10, MITOCHONDRIAL"/>
    <property type="match status" value="1"/>
</dbReference>
<dbReference type="Gene3D" id="6.10.250.290">
    <property type="match status" value="1"/>
</dbReference>
<evidence type="ECO:0000256" key="4">
    <source>
        <dbReference type="ARBA" id="ARBA00022980"/>
    </source>
</evidence>
<name>A0ABY8MJQ0_9SPIO</name>